<evidence type="ECO:0000256" key="7">
    <source>
        <dbReference type="ARBA" id="ARBA00022970"/>
    </source>
</evidence>
<keyword evidence="13" id="KW-1185">Reference proteome</keyword>
<gene>
    <name evidence="12" type="ORF">RSO01_54930</name>
</gene>
<evidence type="ECO:0000256" key="6">
    <source>
        <dbReference type="ARBA" id="ARBA00022692"/>
    </source>
</evidence>
<feature type="domain" description="ABC transmembrane type-1" evidence="11">
    <location>
        <begin position="20"/>
        <end position="209"/>
    </location>
</feature>
<evidence type="ECO:0000256" key="4">
    <source>
        <dbReference type="ARBA" id="ARBA00022448"/>
    </source>
</evidence>
<keyword evidence="9 10" id="KW-0472">Membrane</keyword>
<dbReference type="Proteomes" id="UP000321058">
    <property type="component" value="Unassembled WGS sequence"/>
</dbReference>
<dbReference type="PANTHER" id="PTHR30614:SF20">
    <property type="entry name" value="GLUTAMINE TRANSPORT SYSTEM PERMEASE PROTEIN GLNP"/>
    <property type="match status" value="1"/>
</dbReference>
<dbReference type="GO" id="GO:0043190">
    <property type="term" value="C:ATP-binding cassette (ABC) transporter complex"/>
    <property type="evidence" value="ECO:0007669"/>
    <property type="project" value="InterPro"/>
</dbReference>
<keyword evidence="5" id="KW-1003">Cell membrane</keyword>
<evidence type="ECO:0000259" key="11">
    <source>
        <dbReference type="PROSITE" id="PS50928"/>
    </source>
</evidence>
<keyword evidence="8 10" id="KW-1133">Transmembrane helix</keyword>
<comment type="function">
    <text evidence="1">Part of the binding-protein-dependent transport system for glutamine; probably responsible for the translocation of the substrate across the membrane.</text>
</comment>
<dbReference type="InterPro" id="IPR000515">
    <property type="entry name" value="MetI-like"/>
</dbReference>
<evidence type="ECO:0000256" key="3">
    <source>
        <dbReference type="ARBA" id="ARBA00010072"/>
    </source>
</evidence>
<dbReference type="Pfam" id="PF00528">
    <property type="entry name" value="BPD_transp_1"/>
    <property type="match status" value="1"/>
</dbReference>
<dbReference type="Gene3D" id="1.10.3720.10">
    <property type="entry name" value="MetI-like"/>
    <property type="match status" value="1"/>
</dbReference>
<dbReference type="OrthoDB" id="7190458at2"/>
<evidence type="ECO:0000256" key="1">
    <source>
        <dbReference type="ARBA" id="ARBA00003159"/>
    </source>
</evidence>
<evidence type="ECO:0000256" key="5">
    <source>
        <dbReference type="ARBA" id="ARBA00022475"/>
    </source>
</evidence>
<dbReference type="InterPro" id="IPR035906">
    <property type="entry name" value="MetI-like_sf"/>
</dbReference>
<organism evidence="12 13">
    <name type="scientific">Reyranella soli</name>
    <dbReference type="NCBI Taxonomy" id="1230389"/>
    <lineage>
        <taxon>Bacteria</taxon>
        <taxon>Pseudomonadati</taxon>
        <taxon>Pseudomonadota</taxon>
        <taxon>Alphaproteobacteria</taxon>
        <taxon>Hyphomicrobiales</taxon>
        <taxon>Reyranellaceae</taxon>
        <taxon>Reyranella</taxon>
    </lineage>
</organism>
<dbReference type="NCBIfam" id="TIGR01726">
    <property type="entry name" value="HEQRo_perm_3TM"/>
    <property type="match status" value="1"/>
</dbReference>
<evidence type="ECO:0000313" key="13">
    <source>
        <dbReference type="Proteomes" id="UP000321058"/>
    </source>
</evidence>
<evidence type="ECO:0000256" key="9">
    <source>
        <dbReference type="ARBA" id="ARBA00023136"/>
    </source>
</evidence>
<protein>
    <submittedName>
        <fullName evidence="12">ABC transporter permease</fullName>
    </submittedName>
</protein>
<feature type="transmembrane region" description="Helical" evidence="10">
    <location>
        <begin position="191"/>
        <end position="212"/>
    </location>
</feature>
<feature type="transmembrane region" description="Helical" evidence="10">
    <location>
        <begin position="15"/>
        <end position="41"/>
    </location>
</feature>
<feature type="transmembrane region" description="Helical" evidence="10">
    <location>
        <begin position="62"/>
        <end position="83"/>
    </location>
</feature>
<dbReference type="RefSeq" id="WP_147153456.1">
    <property type="nucleotide sequence ID" value="NZ_BKAJ01000098.1"/>
</dbReference>
<accession>A0A512NH81</accession>
<dbReference type="AlphaFoldDB" id="A0A512NH81"/>
<proteinExistence type="inferred from homology"/>
<sequence>MHQWDFASVLDNADVFAVGALGTLRIFAICLVAGLSFGLVVGLGRYSQRRVFYWPATAFVEFFRNTPVLVQIIWFYFALPILMPFSISPLAAASLGISLNSAAFSAEIYRAGIQSIDRGQWDGARALGMSFLQAMRRIILPQALKRMTPALTNRAIEIFKMSTLASAIAYVELLQQAKLIASLNFNPIEAYTAVAVIFFVFLWPMVQLTYVLERRLARDE</sequence>
<dbReference type="PANTHER" id="PTHR30614">
    <property type="entry name" value="MEMBRANE COMPONENT OF AMINO ACID ABC TRANSPORTER"/>
    <property type="match status" value="1"/>
</dbReference>
<dbReference type="GO" id="GO:0022857">
    <property type="term" value="F:transmembrane transporter activity"/>
    <property type="evidence" value="ECO:0007669"/>
    <property type="project" value="InterPro"/>
</dbReference>
<evidence type="ECO:0000256" key="8">
    <source>
        <dbReference type="ARBA" id="ARBA00022989"/>
    </source>
</evidence>
<evidence type="ECO:0000313" key="12">
    <source>
        <dbReference type="EMBL" id="GEP58327.1"/>
    </source>
</evidence>
<dbReference type="InterPro" id="IPR010065">
    <property type="entry name" value="AA_ABC_transptr_permease_3TM"/>
</dbReference>
<name>A0A512NH81_9HYPH</name>
<reference evidence="12 13" key="1">
    <citation type="submission" date="2019-07" db="EMBL/GenBank/DDBJ databases">
        <title>Whole genome shotgun sequence of Reyranella soli NBRC 108950.</title>
        <authorList>
            <person name="Hosoyama A."/>
            <person name="Uohara A."/>
            <person name="Ohji S."/>
            <person name="Ichikawa N."/>
        </authorList>
    </citation>
    <scope>NUCLEOTIDE SEQUENCE [LARGE SCALE GENOMIC DNA]</scope>
    <source>
        <strain evidence="12 13">NBRC 108950</strain>
    </source>
</reference>
<comment type="subcellular location">
    <subcellularLocation>
        <location evidence="2">Cell inner membrane</location>
        <topology evidence="2">Multi-pass membrane protein</topology>
    </subcellularLocation>
    <subcellularLocation>
        <location evidence="10">Cell membrane</location>
        <topology evidence="10">Multi-pass membrane protein</topology>
    </subcellularLocation>
</comment>
<keyword evidence="7" id="KW-0029">Amino-acid transport</keyword>
<dbReference type="GO" id="GO:0006865">
    <property type="term" value="P:amino acid transport"/>
    <property type="evidence" value="ECO:0007669"/>
    <property type="project" value="UniProtKB-KW"/>
</dbReference>
<keyword evidence="4 10" id="KW-0813">Transport</keyword>
<keyword evidence="6 10" id="KW-0812">Transmembrane</keyword>
<comment type="caution">
    <text evidence="12">The sequence shown here is derived from an EMBL/GenBank/DDBJ whole genome shotgun (WGS) entry which is preliminary data.</text>
</comment>
<evidence type="ECO:0000256" key="2">
    <source>
        <dbReference type="ARBA" id="ARBA00004429"/>
    </source>
</evidence>
<evidence type="ECO:0000256" key="10">
    <source>
        <dbReference type="RuleBase" id="RU363032"/>
    </source>
</evidence>
<dbReference type="InterPro" id="IPR043429">
    <property type="entry name" value="ArtM/GltK/GlnP/TcyL/YhdX-like"/>
</dbReference>
<comment type="similarity">
    <text evidence="3">Belongs to the binding-protein-dependent transport system permease family. HisMQ subfamily.</text>
</comment>
<dbReference type="EMBL" id="BKAJ01000098">
    <property type="protein sequence ID" value="GEP58327.1"/>
    <property type="molecule type" value="Genomic_DNA"/>
</dbReference>
<dbReference type="SUPFAM" id="SSF161098">
    <property type="entry name" value="MetI-like"/>
    <property type="match status" value="1"/>
</dbReference>
<dbReference type="PROSITE" id="PS50928">
    <property type="entry name" value="ABC_TM1"/>
    <property type="match status" value="1"/>
</dbReference>
<dbReference type="CDD" id="cd06261">
    <property type="entry name" value="TM_PBP2"/>
    <property type="match status" value="1"/>
</dbReference>